<proteinExistence type="predicted"/>
<dbReference type="PhylomeDB" id="A0A060TGR7"/>
<dbReference type="AlphaFoldDB" id="A0A060TGR7"/>
<dbReference type="PROSITE" id="PS50181">
    <property type="entry name" value="FBOX"/>
    <property type="match status" value="1"/>
</dbReference>
<evidence type="ECO:0000313" key="2">
    <source>
        <dbReference type="EMBL" id="CDP38037.1"/>
    </source>
</evidence>
<protein>
    <submittedName>
        <fullName evidence="2">ARAD1D25366p</fullName>
    </submittedName>
</protein>
<dbReference type="InterPro" id="IPR036047">
    <property type="entry name" value="F-box-like_dom_sf"/>
</dbReference>
<dbReference type="CDD" id="cd09917">
    <property type="entry name" value="F-box_SF"/>
    <property type="match status" value="1"/>
</dbReference>
<dbReference type="InterPro" id="IPR001810">
    <property type="entry name" value="F-box_dom"/>
</dbReference>
<name>A0A060TGR7_BLAAD</name>
<organism evidence="2">
    <name type="scientific">Blastobotrys adeninivorans</name>
    <name type="common">Yeast</name>
    <name type="synonym">Arxula adeninivorans</name>
    <dbReference type="NCBI Taxonomy" id="409370"/>
    <lineage>
        <taxon>Eukaryota</taxon>
        <taxon>Fungi</taxon>
        <taxon>Dikarya</taxon>
        <taxon>Ascomycota</taxon>
        <taxon>Saccharomycotina</taxon>
        <taxon>Dipodascomycetes</taxon>
        <taxon>Dipodascales</taxon>
        <taxon>Trichomonascaceae</taxon>
        <taxon>Blastobotrys</taxon>
    </lineage>
</organism>
<reference evidence="2" key="2">
    <citation type="submission" date="2014-06" db="EMBL/GenBank/DDBJ databases">
        <title>The complete genome of Blastobotrys (Arxula) adeninivorans LS3 - a yeast of biotechnological interest.</title>
        <authorList>
            <person name="Kunze G."/>
            <person name="Gaillardin C."/>
            <person name="Czernicka M."/>
            <person name="Durrens P."/>
            <person name="Martin T."/>
            <person name="Boer E."/>
            <person name="Gabaldon T."/>
            <person name="Cruz J."/>
            <person name="Talla E."/>
            <person name="Marck C."/>
            <person name="Goffeau A."/>
            <person name="Barbe V."/>
            <person name="Baret P."/>
            <person name="Baronian K."/>
            <person name="Beier S."/>
            <person name="Bleykasten C."/>
            <person name="Bode R."/>
            <person name="Casaregola S."/>
            <person name="Despons L."/>
            <person name="Fairhead C."/>
            <person name="Giersberg M."/>
            <person name="Gierski P."/>
            <person name="Hahnel U."/>
            <person name="Hartmann A."/>
            <person name="Jankowska D."/>
            <person name="Jubin C."/>
            <person name="Jung P."/>
            <person name="Lafontaine I."/>
            <person name="Leh-Louis V."/>
            <person name="Lemaire M."/>
            <person name="Marcet-Houben M."/>
            <person name="Mascher M."/>
            <person name="Morel G."/>
            <person name="Richard G.-F."/>
            <person name="Riechen J."/>
            <person name="Sacerdot C."/>
            <person name="Sarkar A."/>
            <person name="Savel G."/>
            <person name="Schacherer J."/>
            <person name="Sherman D."/>
            <person name="Straub M.-L."/>
            <person name="Stein N."/>
            <person name="Thierry A."/>
            <person name="Trautwein-Schult A."/>
            <person name="Westhof E."/>
            <person name="Worch S."/>
            <person name="Dujon B."/>
            <person name="Souciet J.-L."/>
            <person name="Wincker P."/>
            <person name="Scholz U."/>
            <person name="Neuveglise N."/>
        </authorList>
    </citation>
    <scope>NUCLEOTIDE SEQUENCE</scope>
    <source>
        <strain evidence="2">LS3</strain>
    </source>
</reference>
<reference evidence="2" key="1">
    <citation type="submission" date="2014-02" db="EMBL/GenBank/DDBJ databases">
        <authorList>
            <person name="Genoscope - CEA"/>
        </authorList>
    </citation>
    <scope>NUCLEOTIDE SEQUENCE</scope>
    <source>
        <strain evidence="2">LS3</strain>
    </source>
</reference>
<dbReference type="SUPFAM" id="SSF81383">
    <property type="entry name" value="F-box domain"/>
    <property type="match status" value="1"/>
</dbReference>
<evidence type="ECO:0000259" key="1">
    <source>
        <dbReference type="PROSITE" id="PS50181"/>
    </source>
</evidence>
<feature type="domain" description="F-box" evidence="1">
    <location>
        <begin position="1"/>
        <end position="45"/>
    </location>
</feature>
<dbReference type="Pfam" id="PF12937">
    <property type="entry name" value="F-box-like"/>
    <property type="match status" value="1"/>
</dbReference>
<accession>A0A060TGR7</accession>
<dbReference type="EMBL" id="HG937694">
    <property type="protein sequence ID" value="CDP38037.1"/>
    <property type="molecule type" value="Genomic_DNA"/>
</dbReference>
<sequence>MLLTELPAEILDAVADYVPATDLRELACTCSLLHQVALKQLWYQVNIDLNAVRSSLISKDRLCIHQKPFTTAPFAVQCFCRRSNVLIDRAVIGQVLEHHSAHPLPFGNVRRLCLYLHNSDDPLVNAFVWDHTLSLQQNDLETLMYYRQFFSEIVPSLNLGSILVIQANNFTPAAHMLKVVDYLATLSPAPIYMSSICNEIPFNVGQPQLNVSHLQSVQLTFAIDLKHRASGAESRLSQFLRGMALPSLEKIILLCRQQIAAATEDFEFFFAQCKHLKVLRLHGVYPLDRTLSWIPKSVTDFHLLGSKGVNQIEWAEADENSAVVVTTLPNVTKFLLGSYDGEAPPLRVPQLYLPNLGKLIVQGSSGLDLSFLDRFLEEHSHKVQHIHLYGIPYIKLAPKIGNILPLQALVVLDILESRDDEATEGFLQFVSELRDIDTALLTIKYPAVLNFDQPLVLRTLRKNRVKNIMIDPDEVEVLTIPNSKADSDMNCSICSQDSYVIVHSDRPKSLNH</sequence>
<gene>
    <name evidence="2" type="ORF">GNLVRS02_ARAD1D25366g</name>
</gene>